<proteinExistence type="predicted"/>
<accession>A0ABU6N5K1</accession>
<comment type="caution">
    <text evidence="1">The sequence shown here is derived from an EMBL/GenBank/DDBJ whole genome shotgun (WGS) entry which is preliminary data.</text>
</comment>
<reference evidence="1 2" key="1">
    <citation type="submission" date="2023-03" db="EMBL/GenBank/DDBJ databases">
        <title>Bacillus Genome Sequencing.</title>
        <authorList>
            <person name="Dunlap C."/>
        </authorList>
    </citation>
    <scope>NUCLEOTIDE SEQUENCE [LARGE SCALE GENOMIC DNA]</scope>
    <source>
        <strain evidence="1 2">B-14544</strain>
    </source>
</reference>
<name>A0ABU6N5K1_9BACI</name>
<evidence type="ECO:0000313" key="2">
    <source>
        <dbReference type="Proteomes" id="UP001330749"/>
    </source>
</evidence>
<gene>
    <name evidence="1" type="ORF">P4447_02840</name>
</gene>
<evidence type="ECO:0000313" key="1">
    <source>
        <dbReference type="EMBL" id="MED3561486.1"/>
    </source>
</evidence>
<dbReference type="EMBL" id="JARMQG010000027">
    <property type="protein sequence ID" value="MED3561486.1"/>
    <property type="molecule type" value="Genomic_DNA"/>
</dbReference>
<organism evidence="1 2">
    <name type="scientific">Bacillus xiapuensis</name>
    <dbReference type="NCBI Taxonomy" id="2014075"/>
    <lineage>
        <taxon>Bacteria</taxon>
        <taxon>Bacillati</taxon>
        <taxon>Bacillota</taxon>
        <taxon>Bacilli</taxon>
        <taxon>Bacillales</taxon>
        <taxon>Bacillaceae</taxon>
        <taxon>Bacillus</taxon>
    </lineage>
</organism>
<sequence length="47" mass="5873">MNERKKRLQRQMDWIEYLATNATTPEDVEYYTIQLFNIRKKIIFYTV</sequence>
<dbReference type="Proteomes" id="UP001330749">
    <property type="component" value="Unassembled WGS sequence"/>
</dbReference>
<keyword evidence="2" id="KW-1185">Reference proteome</keyword>
<protein>
    <submittedName>
        <fullName evidence="1">Uncharacterized protein</fullName>
    </submittedName>
</protein>
<dbReference type="RefSeq" id="WP_327966356.1">
    <property type="nucleotide sequence ID" value="NZ_JARMQG010000027.1"/>
</dbReference>